<sequence>MSLRLALQVRSWRRPPVITRDNSRRTISKSSIRWAKPVPTAGHVFSPPPVAWYSDEREEHYWKKIPRWKHVTVEQFLSHKWQMGNTVQGAAALVEFLSSILPATIPPQGDMEPSLRITDIHTREDFIARVKAGIQKAPMAIRLSPHILSVVNWSDPLNDPIRRQFIPVSSPLNIDHPMAVLDPMHEDEYSPVNGLIHRYPDRALFLATSVCPVYCRFCFRSYTVGTETESVKKKKFIPHPKKWAPRFEYIEKTPSPGTSSSLELRYIGERLVEIPHIRRFRFASKGLGVSPIRLIDPNDTWTDTVIELDRRARKAGKHVCIHTHINHPNEITWVTRRGAQRLYEAGVTVRNQSVLLNGVNNGLETMTELVHALGDINIQPYYVYQGDIVPGAEDLRTPLSHGLYLERHIRGRIAGFYVPNFILDLPAEGGKRLIRSVENYDRRIGLATFSAPGLKGEPTEMQYWDPLWSLEPDTREEVLERCKRK</sequence>
<keyword evidence="2" id="KW-0004">4Fe-4S</keyword>
<dbReference type="EMBL" id="MU853273">
    <property type="protein sequence ID" value="KAK4118303.1"/>
    <property type="molecule type" value="Genomic_DNA"/>
</dbReference>
<keyword evidence="9" id="KW-1185">Reference proteome</keyword>
<dbReference type="SFLD" id="SFLDS00029">
    <property type="entry name" value="Radical_SAM"/>
    <property type="match status" value="1"/>
</dbReference>
<dbReference type="InterPro" id="IPR013785">
    <property type="entry name" value="Aldolase_TIM"/>
</dbReference>
<evidence type="ECO:0000256" key="7">
    <source>
        <dbReference type="ARBA" id="ARBA00023014"/>
    </source>
</evidence>
<dbReference type="GO" id="GO:0003824">
    <property type="term" value="F:catalytic activity"/>
    <property type="evidence" value="ECO:0007669"/>
    <property type="project" value="InterPro"/>
</dbReference>
<evidence type="ECO:0000256" key="4">
    <source>
        <dbReference type="ARBA" id="ARBA00022723"/>
    </source>
</evidence>
<comment type="cofactor">
    <cofactor evidence="1">
        <name>pyridoxal 5'-phosphate</name>
        <dbReference type="ChEBI" id="CHEBI:597326"/>
    </cofactor>
</comment>
<name>A0AAN6TPL2_9PEZI</name>
<keyword evidence="7" id="KW-0411">Iron-sulfur</keyword>
<dbReference type="GO" id="GO:0046872">
    <property type="term" value="F:metal ion binding"/>
    <property type="evidence" value="ECO:0007669"/>
    <property type="project" value="UniProtKB-KW"/>
</dbReference>
<dbReference type="SUPFAM" id="SSF102114">
    <property type="entry name" value="Radical SAM enzymes"/>
    <property type="match status" value="1"/>
</dbReference>
<dbReference type="GeneID" id="87832154"/>
<dbReference type="SFLD" id="SFLDG01070">
    <property type="entry name" value="PLP-dependent"/>
    <property type="match status" value="1"/>
</dbReference>
<evidence type="ECO:0000256" key="6">
    <source>
        <dbReference type="ARBA" id="ARBA00023004"/>
    </source>
</evidence>
<dbReference type="PANTHER" id="PTHR30538">
    <property type="entry name" value="LYSINE 2,3-AMINOMUTASE-RELATED"/>
    <property type="match status" value="1"/>
</dbReference>
<dbReference type="PANTHER" id="PTHR30538:SF0">
    <property type="entry name" value="L-LYSINE 2,3-AMINOMUTASE AQ_1632-RELATED"/>
    <property type="match status" value="1"/>
</dbReference>
<comment type="caution">
    <text evidence="8">The sequence shown here is derived from an EMBL/GenBank/DDBJ whole genome shotgun (WGS) entry which is preliminary data.</text>
</comment>
<evidence type="ECO:0000313" key="8">
    <source>
        <dbReference type="EMBL" id="KAK4118303.1"/>
    </source>
</evidence>
<dbReference type="InterPro" id="IPR003739">
    <property type="entry name" value="Lys_aminomutase/Glu_NH3_mut"/>
</dbReference>
<keyword evidence="3" id="KW-0949">S-adenosyl-L-methionine</keyword>
<dbReference type="InterPro" id="IPR007197">
    <property type="entry name" value="rSAM"/>
</dbReference>
<keyword evidence="6" id="KW-0408">Iron</keyword>
<evidence type="ECO:0000256" key="2">
    <source>
        <dbReference type="ARBA" id="ARBA00022485"/>
    </source>
</evidence>
<protein>
    <submittedName>
        <fullName evidence="8">Kama family protein</fullName>
    </submittedName>
</protein>
<keyword evidence="4" id="KW-0479">Metal-binding</keyword>
<evidence type="ECO:0000256" key="5">
    <source>
        <dbReference type="ARBA" id="ARBA00022898"/>
    </source>
</evidence>
<dbReference type="RefSeq" id="XP_062642076.1">
    <property type="nucleotide sequence ID" value="XM_062795385.1"/>
</dbReference>
<evidence type="ECO:0000256" key="3">
    <source>
        <dbReference type="ARBA" id="ARBA00022691"/>
    </source>
</evidence>
<accession>A0AAN6TPL2</accession>
<dbReference type="GO" id="GO:0051539">
    <property type="term" value="F:4 iron, 4 sulfur cluster binding"/>
    <property type="evidence" value="ECO:0007669"/>
    <property type="project" value="UniProtKB-KW"/>
</dbReference>
<gene>
    <name evidence="8" type="ORF">N657DRAFT_667248</name>
</gene>
<proteinExistence type="predicted"/>
<keyword evidence="5" id="KW-0663">Pyridoxal phosphate</keyword>
<reference evidence="8" key="2">
    <citation type="submission" date="2023-05" db="EMBL/GenBank/DDBJ databases">
        <authorList>
            <consortium name="Lawrence Berkeley National Laboratory"/>
            <person name="Steindorff A."/>
            <person name="Hensen N."/>
            <person name="Bonometti L."/>
            <person name="Westerberg I."/>
            <person name="Brannstrom I.O."/>
            <person name="Guillou S."/>
            <person name="Cros-Aarteil S."/>
            <person name="Calhoun S."/>
            <person name="Haridas S."/>
            <person name="Kuo A."/>
            <person name="Mondo S."/>
            <person name="Pangilinan J."/>
            <person name="Riley R."/>
            <person name="Labutti K."/>
            <person name="Andreopoulos B."/>
            <person name="Lipzen A."/>
            <person name="Chen C."/>
            <person name="Yanf M."/>
            <person name="Daum C."/>
            <person name="Ng V."/>
            <person name="Clum A."/>
            <person name="Ohm R."/>
            <person name="Martin F."/>
            <person name="Silar P."/>
            <person name="Natvig D."/>
            <person name="Lalanne C."/>
            <person name="Gautier V."/>
            <person name="Ament-Velasquez S.L."/>
            <person name="Kruys A."/>
            <person name="Hutchinson M.I."/>
            <person name="Powell A.J."/>
            <person name="Barry K."/>
            <person name="Miller A.N."/>
            <person name="Grigoriev I.V."/>
            <person name="Debuchy R."/>
            <person name="Gladieux P."/>
            <person name="Thoren M.H."/>
            <person name="Johannesson H."/>
        </authorList>
    </citation>
    <scope>NUCLEOTIDE SEQUENCE</scope>
    <source>
        <strain evidence="8">CBS 731.68</strain>
    </source>
</reference>
<organism evidence="8 9">
    <name type="scientific">Parathielavia appendiculata</name>
    <dbReference type="NCBI Taxonomy" id="2587402"/>
    <lineage>
        <taxon>Eukaryota</taxon>
        <taxon>Fungi</taxon>
        <taxon>Dikarya</taxon>
        <taxon>Ascomycota</taxon>
        <taxon>Pezizomycotina</taxon>
        <taxon>Sordariomycetes</taxon>
        <taxon>Sordariomycetidae</taxon>
        <taxon>Sordariales</taxon>
        <taxon>Chaetomiaceae</taxon>
        <taxon>Parathielavia</taxon>
    </lineage>
</organism>
<evidence type="ECO:0000256" key="1">
    <source>
        <dbReference type="ARBA" id="ARBA00001933"/>
    </source>
</evidence>
<dbReference type="InterPro" id="IPR058240">
    <property type="entry name" value="rSAM_sf"/>
</dbReference>
<evidence type="ECO:0000313" key="9">
    <source>
        <dbReference type="Proteomes" id="UP001302602"/>
    </source>
</evidence>
<dbReference type="Gene3D" id="3.20.20.70">
    <property type="entry name" value="Aldolase class I"/>
    <property type="match status" value="1"/>
</dbReference>
<reference evidence="8" key="1">
    <citation type="journal article" date="2023" name="Mol. Phylogenet. Evol.">
        <title>Genome-scale phylogeny and comparative genomics of the fungal order Sordariales.</title>
        <authorList>
            <person name="Hensen N."/>
            <person name="Bonometti L."/>
            <person name="Westerberg I."/>
            <person name="Brannstrom I.O."/>
            <person name="Guillou S."/>
            <person name="Cros-Aarteil S."/>
            <person name="Calhoun S."/>
            <person name="Haridas S."/>
            <person name="Kuo A."/>
            <person name="Mondo S."/>
            <person name="Pangilinan J."/>
            <person name="Riley R."/>
            <person name="LaButti K."/>
            <person name="Andreopoulos B."/>
            <person name="Lipzen A."/>
            <person name="Chen C."/>
            <person name="Yan M."/>
            <person name="Daum C."/>
            <person name="Ng V."/>
            <person name="Clum A."/>
            <person name="Steindorff A."/>
            <person name="Ohm R.A."/>
            <person name="Martin F."/>
            <person name="Silar P."/>
            <person name="Natvig D.O."/>
            <person name="Lalanne C."/>
            <person name="Gautier V."/>
            <person name="Ament-Velasquez S.L."/>
            <person name="Kruys A."/>
            <person name="Hutchinson M.I."/>
            <person name="Powell A.J."/>
            <person name="Barry K."/>
            <person name="Miller A.N."/>
            <person name="Grigoriev I.V."/>
            <person name="Debuchy R."/>
            <person name="Gladieux P."/>
            <person name="Hiltunen Thoren M."/>
            <person name="Johannesson H."/>
        </authorList>
    </citation>
    <scope>NUCLEOTIDE SEQUENCE</scope>
    <source>
        <strain evidence="8">CBS 731.68</strain>
    </source>
</reference>
<dbReference type="Proteomes" id="UP001302602">
    <property type="component" value="Unassembled WGS sequence"/>
</dbReference>
<dbReference type="AlphaFoldDB" id="A0AAN6TPL2"/>